<evidence type="ECO:0000313" key="2">
    <source>
        <dbReference type="Proteomes" id="UP000244911"/>
    </source>
</evidence>
<dbReference type="EMBL" id="OMOI01000001">
    <property type="protein sequence ID" value="SPF77021.1"/>
    <property type="molecule type" value="Genomic_DNA"/>
</dbReference>
<organism evidence="1 2">
    <name type="scientific">Aliiroseovarius pelagivivens</name>
    <dbReference type="NCBI Taxonomy" id="1639690"/>
    <lineage>
        <taxon>Bacteria</taxon>
        <taxon>Pseudomonadati</taxon>
        <taxon>Pseudomonadota</taxon>
        <taxon>Alphaproteobacteria</taxon>
        <taxon>Rhodobacterales</taxon>
        <taxon>Paracoccaceae</taxon>
        <taxon>Aliiroseovarius</taxon>
    </lineage>
</organism>
<dbReference type="Pfam" id="PF11164">
    <property type="entry name" value="DUF2948"/>
    <property type="match status" value="1"/>
</dbReference>
<dbReference type="OrthoDB" id="9806367at2"/>
<evidence type="ECO:0000313" key="1">
    <source>
        <dbReference type="EMBL" id="SPF77021.1"/>
    </source>
</evidence>
<reference evidence="1 2" key="1">
    <citation type="submission" date="2018-03" db="EMBL/GenBank/DDBJ databases">
        <authorList>
            <person name="Keele B.F."/>
        </authorList>
    </citation>
    <scope>NUCLEOTIDE SEQUENCE [LARGE SCALE GENOMIC DNA]</scope>
    <source>
        <strain evidence="1 2">CECT 8811</strain>
    </source>
</reference>
<proteinExistence type="predicted"/>
<evidence type="ECO:0008006" key="3">
    <source>
        <dbReference type="Google" id="ProtNLM"/>
    </source>
</evidence>
<dbReference type="AlphaFoldDB" id="A0A2R8ALY2"/>
<protein>
    <recommendedName>
        <fullName evidence="3">DUF2948 domain-containing protein</fullName>
    </recommendedName>
</protein>
<dbReference type="RefSeq" id="WP_108856985.1">
    <property type="nucleotide sequence ID" value="NZ_OMOI01000001.1"/>
</dbReference>
<name>A0A2R8ALY2_9RHOB</name>
<keyword evidence="2" id="KW-1185">Reference proteome</keyword>
<gene>
    <name evidence="1" type="ORF">ALP8811_02041</name>
</gene>
<dbReference type="InterPro" id="IPR021335">
    <property type="entry name" value="DUF2948"/>
</dbReference>
<accession>A0A2R8ALY2</accession>
<sequence length="160" mass="17556">MQDARFEDGSERPLKLVALDTDDLKVLSALAQDAVFPASEISWSPTQRRFALLINRFRWEDKPAAEARGRPMERVQSVLSVSDVLKVQSQGIAKGDKDMILSLLSLSFTPGDDGMGRIELVLAGDGAIALDVETLDVTLQDVTRPYLAPSKHAPKHDLSK</sequence>
<dbReference type="Proteomes" id="UP000244911">
    <property type="component" value="Unassembled WGS sequence"/>
</dbReference>